<dbReference type="Pfam" id="PF01408">
    <property type="entry name" value="GFO_IDH_MocA"/>
    <property type="match status" value="1"/>
</dbReference>
<evidence type="ECO:0000313" key="4">
    <source>
        <dbReference type="Proteomes" id="UP000320496"/>
    </source>
</evidence>
<dbReference type="EMBL" id="CP036275">
    <property type="protein sequence ID" value="QDU38722.1"/>
    <property type="molecule type" value="Genomic_DNA"/>
</dbReference>
<dbReference type="Proteomes" id="UP000320496">
    <property type="component" value="Chromosome"/>
</dbReference>
<evidence type="ECO:0000313" key="3">
    <source>
        <dbReference type="EMBL" id="QDU38722.1"/>
    </source>
</evidence>
<dbReference type="InterPro" id="IPR006311">
    <property type="entry name" value="TAT_signal"/>
</dbReference>
<dbReference type="InterPro" id="IPR000683">
    <property type="entry name" value="Gfo/Idh/MocA-like_OxRdtase_N"/>
</dbReference>
<protein>
    <submittedName>
        <fullName evidence="3">Inositol 2-dehydrogenase</fullName>
        <ecNumber evidence="3">1.1.1.18</ecNumber>
    </submittedName>
</protein>
<feature type="domain" description="Gfo/Idh/MocA-like oxidoreductase N-terminal" evidence="1">
    <location>
        <begin position="47"/>
        <end position="172"/>
    </location>
</feature>
<accession>A0A517Z8A4</accession>
<dbReference type="Gene3D" id="3.40.50.720">
    <property type="entry name" value="NAD(P)-binding Rossmann-like Domain"/>
    <property type="match status" value="1"/>
</dbReference>
<feature type="domain" description="Gfo/Idh/MocA-like oxidoreductase bacterial type C-terminal" evidence="2">
    <location>
        <begin position="214"/>
        <end position="458"/>
    </location>
</feature>
<dbReference type="SUPFAM" id="SSF51735">
    <property type="entry name" value="NAD(P)-binding Rossmann-fold domains"/>
    <property type="match status" value="1"/>
</dbReference>
<reference evidence="3 4" key="1">
    <citation type="submission" date="2019-02" db="EMBL/GenBank/DDBJ databases">
        <title>Deep-cultivation of Planctomycetes and their phenomic and genomic characterization uncovers novel biology.</title>
        <authorList>
            <person name="Wiegand S."/>
            <person name="Jogler M."/>
            <person name="Boedeker C."/>
            <person name="Pinto D."/>
            <person name="Vollmers J."/>
            <person name="Rivas-Marin E."/>
            <person name="Kohn T."/>
            <person name="Peeters S.H."/>
            <person name="Heuer A."/>
            <person name="Rast P."/>
            <person name="Oberbeckmann S."/>
            <person name="Bunk B."/>
            <person name="Jeske O."/>
            <person name="Meyerdierks A."/>
            <person name="Storesund J.E."/>
            <person name="Kallscheuer N."/>
            <person name="Luecker S."/>
            <person name="Lage O.M."/>
            <person name="Pohl T."/>
            <person name="Merkel B.J."/>
            <person name="Hornburger P."/>
            <person name="Mueller R.-W."/>
            <person name="Bruemmer F."/>
            <person name="Labrenz M."/>
            <person name="Spormann A.M."/>
            <person name="Op den Camp H."/>
            <person name="Overmann J."/>
            <person name="Amann R."/>
            <person name="Jetten M.S.M."/>
            <person name="Mascher T."/>
            <person name="Medema M.H."/>
            <person name="Devos D.P."/>
            <person name="Kaster A.-K."/>
            <person name="Ovreas L."/>
            <person name="Rohde M."/>
            <person name="Galperin M.Y."/>
            <person name="Jogler C."/>
        </authorList>
    </citation>
    <scope>NUCLEOTIDE SEQUENCE [LARGE SCALE GENOMIC DNA]</scope>
    <source>
        <strain evidence="3 4">Mal4</strain>
    </source>
</reference>
<dbReference type="AlphaFoldDB" id="A0A517Z8A4"/>
<dbReference type="GO" id="GO:0050112">
    <property type="term" value="F:inositol 2-dehydrogenase (NAD+) activity"/>
    <property type="evidence" value="ECO:0007669"/>
    <property type="project" value="UniProtKB-EC"/>
</dbReference>
<dbReference type="InterPro" id="IPR036291">
    <property type="entry name" value="NAD(P)-bd_dom_sf"/>
</dbReference>
<dbReference type="KEGG" id="mri:Mal4_30520"/>
<dbReference type="SUPFAM" id="SSF55347">
    <property type="entry name" value="Glyceraldehyde-3-phosphate dehydrogenase-like, C-terminal domain"/>
    <property type="match status" value="1"/>
</dbReference>
<dbReference type="InterPro" id="IPR043906">
    <property type="entry name" value="Gfo/Idh/MocA_OxRdtase_bact_C"/>
</dbReference>
<sequence length="464" mass="51979">MSVNSQSRRQFLQTSTAAAAGSVMPYWFSSRPTLAQEAAKSPNERPVVGCIGTGSRWHAVGRHALNFADCVAVCDVDALHLDEARDIVKREQSKKGRDVAVAMYEDYRELLDRGDLDIVTIVTPDHWHSKIAIDAMRAGLDVYCEKPLTLTINEGKQIISVLNETQRVFQVGTQQRTEMGQRFLQAIAMIRDGRIGDVQKVTCDIGGAPTSGEIPVVDVPRGLNWDMWLGQAPMVDFRFKEGGRWGNSRCHYEFRWWYEYSGGKMTDWGAHHVDIAQWAIEQNGDGQGPVSVEPVSVEHPVPFENGYPTQPDQYNTATKFEVKVMFENGVEMRIVSNSSDGNGILFEGTKGRFHVSRGRMRGGPVEELESNPLPDGAVAEVYGGRKPTSHMENFIECVKTRSQPISDVWSHHRAMTTCHLSNIAMRLGRTLNWDPESEQIVGDSDAQQWQGREQRKGYEIDVPV</sequence>
<evidence type="ECO:0000259" key="2">
    <source>
        <dbReference type="Pfam" id="PF19051"/>
    </source>
</evidence>
<proteinExistence type="predicted"/>
<dbReference type="PROSITE" id="PS51318">
    <property type="entry name" value="TAT"/>
    <property type="match status" value="1"/>
</dbReference>
<dbReference type="InterPro" id="IPR050463">
    <property type="entry name" value="Gfo/Idh/MocA_oxidrdct_glycsds"/>
</dbReference>
<dbReference type="Pfam" id="PF19051">
    <property type="entry name" value="GFO_IDH_MocA_C2"/>
    <property type="match status" value="1"/>
</dbReference>
<name>A0A517Z8A4_9PLAN</name>
<organism evidence="3 4">
    <name type="scientific">Maioricimonas rarisocia</name>
    <dbReference type="NCBI Taxonomy" id="2528026"/>
    <lineage>
        <taxon>Bacteria</taxon>
        <taxon>Pseudomonadati</taxon>
        <taxon>Planctomycetota</taxon>
        <taxon>Planctomycetia</taxon>
        <taxon>Planctomycetales</taxon>
        <taxon>Planctomycetaceae</taxon>
        <taxon>Maioricimonas</taxon>
    </lineage>
</organism>
<keyword evidence="3" id="KW-0560">Oxidoreductase</keyword>
<gene>
    <name evidence="3" type="primary">iolG_10</name>
    <name evidence="3" type="ORF">Mal4_30520</name>
</gene>
<evidence type="ECO:0000259" key="1">
    <source>
        <dbReference type="Pfam" id="PF01408"/>
    </source>
</evidence>
<dbReference type="Gene3D" id="3.30.360.10">
    <property type="entry name" value="Dihydrodipicolinate Reductase, domain 2"/>
    <property type="match status" value="1"/>
</dbReference>
<dbReference type="PANTHER" id="PTHR43818:SF5">
    <property type="entry name" value="OXIDOREDUCTASE FAMILY PROTEIN"/>
    <property type="match status" value="1"/>
</dbReference>
<dbReference type="GO" id="GO:0000166">
    <property type="term" value="F:nucleotide binding"/>
    <property type="evidence" value="ECO:0007669"/>
    <property type="project" value="InterPro"/>
</dbReference>
<dbReference type="PANTHER" id="PTHR43818">
    <property type="entry name" value="BCDNA.GH03377"/>
    <property type="match status" value="1"/>
</dbReference>
<keyword evidence="4" id="KW-1185">Reference proteome</keyword>
<dbReference type="EC" id="1.1.1.18" evidence="3"/>